<dbReference type="PANTHER" id="PTHR30579">
    <property type="entry name" value="TRANSCRIPTIONAL REGULATOR"/>
    <property type="match status" value="1"/>
</dbReference>
<keyword evidence="3" id="KW-0238">DNA-binding</keyword>
<dbReference type="RefSeq" id="WP_317545890.1">
    <property type="nucleotide sequence ID" value="NZ_JAWLKB010000046.1"/>
</dbReference>
<protein>
    <submittedName>
        <fullName evidence="6">LysR family transcriptional regulator</fullName>
    </submittedName>
</protein>
<evidence type="ECO:0000256" key="3">
    <source>
        <dbReference type="ARBA" id="ARBA00023125"/>
    </source>
</evidence>
<keyword evidence="2" id="KW-0805">Transcription regulation</keyword>
<feature type="domain" description="HTH lysR-type" evidence="5">
    <location>
        <begin position="6"/>
        <end position="63"/>
    </location>
</feature>
<accession>A0ABU4C4V1</accession>
<comment type="similarity">
    <text evidence="1">Belongs to the LysR transcriptional regulatory family.</text>
</comment>
<dbReference type="InterPro" id="IPR050176">
    <property type="entry name" value="LTTR"/>
</dbReference>
<evidence type="ECO:0000256" key="1">
    <source>
        <dbReference type="ARBA" id="ARBA00009437"/>
    </source>
</evidence>
<evidence type="ECO:0000256" key="4">
    <source>
        <dbReference type="ARBA" id="ARBA00023163"/>
    </source>
</evidence>
<dbReference type="InterPro" id="IPR000847">
    <property type="entry name" value="LysR_HTH_N"/>
</dbReference>
<organism evidence="6 7">
    <name type="scientific">Rhodococcus globerulus</name>
    <dbReference type="NCBI Taxonomy" id="33008"/>
    <lineage>
        <taxon>Bacteria</taxon>
        <taxon>Bacillati</taxon>
        <taxon>Actinomycetota</taxon>
        <taxon>Actinomycetes</taxon>
        <taxon>Mycobacteriales</taxon>
        <taxon>Nocardiaceae</taxon>
        <taxon>Rhodococcus</taxon>
    </lineage>
</organism>
<keyword evidence="4" id="KW-0804">Transcription</keyword>
<keyword evidence="7" id="KW-1185">Reference proteome</keyword>
<dbReference type="SUPFAM" id="SSF53850">
    <property type="entry name" value="Periplasmic binding protein-like II"/>
    <property type="match status" value="1"/>
</dbReference>
<dbReference type="Pfam" id="PF00126">
    <property type="entry name" value="HTH_1"/>
    <property type="match status" value="1"/>
</dbReference>
<dbReference type="SUPFAM" id="SSF46785">
    <property type="entry name" value="Winged helix' DNA-binding domain"/>
    <property type="match status" value="1"/>
</dbReference>
<dbReference type="InterPro" id="IPR036388">
    <property type="entry name" value="WH-like_DNA-bd_sf"/>
</dbReference>
<dbReference type="InterPro" id="IPR005119">
    <property type="entry name" value="LysR_subst-bd"/>
</dbReference>
<sequence length="308" mass="33598">MMADPLDLVHLRTLVAIAETGGFRRAADALHLSQPTVSQHVRLLEKRLRQTLLTKDGRGSRFTSNGERLLVEARRLLAAHEQALQRLRVEEVDDLTIGSSEHAADYVLPELLGVLREAYPEVSLQFRLDRSTALSDAVNKGTLDLAIVLGGNDGEEVGTEVGRLDLRWVAAEGWQAPEPGARVPVVVFESPCGLRRRAIRKLFELGHDVFVAVESTSLDGVLAATRAGLGVALLPFFGPVPSGLRELTDIPSVGDIDLRLVARRALSIKIEDIAIKAVSDHFASIPRENSKADDDVAGPDRRELLRVV</sequence>
<dbReference type="Pfam" id="PF03466">
    <property type="entry name" value="LysR_substrate"/>
    <property type="match status" value="1"/>
</dbReference>
<dbReference type="PANTHER" id="PTHR30579:SF7">
    <property type="entry name" value="HTH-TYPE TRANSCRIPTIONAL REGULATOR LRHA-RELATED"/>
    <property type="match status" value="1"/>
</dbReference>
<dbReference type="CDD" id="cd05466">
    <property type="entry name" value="PBP2_LTTR_substrate"/>
    <property type="match status" value="1"/>
</dbReference>
<dbReference type="Gene3D" id="3.40.190.10">
    <property type="entry name" value="Periplasmic binding protein-like II"/>
    <property type="match status" value="2"/>
</dbReference>
<dbReference type="EMBL" id="JAWLKB010000046">
    <property type="protein sequence ID" value="MDV6271440.1"/>
    <property type="molecule type" value="Genomic_DNA"/>
</dbReference>
<evidence type="ECO:0000256" key="2">
    <source>
        <dbReference type="ARBA" id="ARBA00023015"/>
    </source>
</evidence>
<gene>
    <name evidence="6" type="ORF">R3Q16_33040</name>
</gene>
<evidence type="ECO:0000259" key="5">
    <source>
        <dbReference type="PROSITE" id="PS50931"/>
    </source>
</evidence>
<dbReference type="Proteomes" id="UP001185927">
    <property type="component" value="Unassembled WGS sequence"/>
</dbReference>
<dbReference type="Gene3D" id="1.10.10.10">
    <property type="entry name" value="Winged helix-like DNA-binding domain superfamily/Winged helix DNA-binding domain"/>
    <property type="match status" value="1"/>
</dbReference>
<dbReference type="InterPro" id="IPR036390">
    <property type="entry name" value="WH_DNA-bd_sf"/>
</dbReference>
<evidence type="ECO:0000313" key="7">
    <source>
        <dbReference type="Proteomes" id="UP001185927"/>
    </source>
</evidence>
<dbReference type="PRINTS" id="PR00039">
    <property type="entry name" value="HTHLYSR"/>
</dbReference>
<evidence type="ECO:0000313" key="6">
    <source>
        <dbReference type="EMBL" id="MDV6271440.1"/>
    </source>
</evidence>
<comment type="caution">
    <text evidence="6">The sequence shown here is derived from an EMBL/GenBank/DDBJ whole genome shotgun (WGS) entry which is preliminary data.</text>
</comment>
<dbReference type="PROSITE" id="PS50931">
    <property type="entry name" value="HTH_LYSR"/>
    <property type="match status" value="1"/>
</dbReference>
<proteinExistence type="inferred from homology"/>
<reference evidence="6 7" key="1">
    <citation type="submission" date="2023-10" db="EMBL/GenBank/DDBJ databases">
        <title>Development of a sustainable strategy for remediation of hydrocarbon-contaminated territories based on the waste exchange concept.</title>
        <authorList>
            <person name="Krivoruchko A."/>
        </authorList>
    </citation>
    <scope>NUCLEOTIDE SEQUENCE [LARGE SCALE GENOMIC DNA]</scope>
    <source>
        <strain evidence="6 7">IEGM 1203</strain>
    </source>
</reference>
<name>A0ABU4C4V1_RHOGO</name>